<feature type="region of interest" description="Disordered" evidence="1">
    <location>
        <begin position="212"/>
        <end position="305"/>
    </location>
</feature>
<organism evidence="2 3">
    <name type="scientific">Micromonospora radicis</name>
    <dbReference type="NCBI Taxonomy" id="1894971"/>
    <lineage>
        <taxon>Bacteria</taxon>
        <taxon>Bacillati</taxon>
        <taxon>Actinomycetota</taxon>
        <taxon>Actinomycetes</taxon>
        <taxon>Micromonosporales</taxon>
        <taxon>Micromonosporaceae</taxon>
        <taxon>Micromonospora</taxon>
    </lineage>
</organism>
<evidence type="ECO:0000256" key="1">
    <source>
        <dbReference type="SAM" id="MobiDB-lite"/>
    </source>
</evidence>
<sequence length="305" mass="32290">MSPDPTRPGRRISGPPPVSGRWTLTASTVSTAGTSPHPLTPDQARGLLVAQLGPRADLDHATTERLVAFCAGLPLAINLAAAHLRRRPDQSVAALTADLDRAVHRFPGLAGQELAAAATFDLSYRDLPASRQRLLRYLGLHPGPDFDAAAAAALGNLTLVRAREGLNALRSAQLLIERGDRYRFPESVVPYARGLAAAEPAANREAALHRLAHQRGAAPTTDPADTRREPSTAGPATARHEPPTGTGRSSRRDAAPTDPAGGRRGSAATGGPEARRTGSSPRNVVDLHEAGPDTVRQPRARRRRH</sequence>
<dbReference type="AlphaFoldDB" id="A0A418MWA2"/>
<dbReference type="EMBL" id="QXEC01000007">
    <property type="protein sequence ID" value="RIV39143.1"/>
    <property type="molecule type" value="Genomic_DNA"/>
</dbReference>
<evidence type="ECO:0000313" key="3">
    <source>
        <dbReference type="Proteomes" id="UP000283832"/>
    </source>
</evidence>
<comment type="caution">
    <text evidence="2">The sequence shown here is derived from an EMBL/GenBank/DDBJ whole genome shotgun (WGS) entry which is preliminary data.</text>
</comment>
<reference evidence="2 3" key="1">
    <citation type="submission" date="2018-08" db="EMBL/GenBank/DDBJ databases">
        <title>Jishengella sp. nov., isolated from a root of Azadirachta indica A. Juss. var. siamensis Valenton.</title>
        <authorList>
            <person name="Kuncharoen N."/>
            <person name="Tanasupawat S."/>
            <person name="Kudo T."/>
            <person name="Ohkuma M."/>
        </authorList>
    </citation>
    <scope>NUCLEOTIDE SEQUENCE [LARGE SCALE GENOMIC DNA]</scope>
    <source>
        <strain evidence="2 3">AZ1-13</strain>
    </source>
</reference>
<accession>A0A418MWA2</accession>
<keyword evidence="3" id="KW-1185">Reference proteome</keyword>
<gene>
    <name evidence="2" type="ORF">D2L64_09790</name>
</gene>
<proteinExistence type="predicted"/>
<protein>
    <submittedName>
        <fullName evidence="2">Uncharacterized protein</fullName>
    </submittedName>
</protein>
<feature type="region of interest" description="Disordered" evidence="1">
    <location>
        <begin position="1"/>
        <end position="21"/>
    </location>
</feature>
<dbReference type="OrthoDB" id="3404683at2"/>
<dbReference type="RefSeq" id="WP_119574597.1">
    <property type="nucleotide sequence ID" value="NZ_QXEC01000007.1"/>
</dbReference>
<name>A0A418MWA2_9ACTN</name>
<dbReference type="Proteomes" id="UP000283832">
    <property type="component" value="Unassembled WGS sequence"/>
</dbReference>
<evidence type="ECO:0000313" key="2">
    <source>
        <dbReference type="EMBL" id="RIV39143.1"/>
    </source>
</evidence>